<organism evidence="3">
    <name type="scientific">marine sediment metagenome</name>
    <dbReference type="NCBI Taxonomy" id="412755"/>
    <lineage>
        <taxon>unclassified sequences</taxon>
        <taxon>metagenomes</taxon>
        <taxon>ecological metagenomes</taxon>
    </lineage>
</organism>
<gene>
    <name evidence="3" type="ORF">S01H4_07589</name>
</gene>
<evidence type="ECO:0000256" key="1">
    <source>
        <dbReference type="SAM" id="Phobius"/>
    </source>
</evidence>
<feature type="transmembrane region" description="Helical" evidence="1">
    <location>
        <begin position="40"/>
        <end position="59"/>
    </location>
</feature>
<name>X0ZYE0_9ZZZZ</name>
<dbReference type="InterPro" id="IPR036162">
    <property type="entry name" value="Resolvase-like_N_sf"/>
</dbReference>
<feature type="domain" description="Resolvase/invertase-type recombinase catalytic" evidence="2">
    <location>
        <begin position="1"/>
        <end position="40"/>
    </location>
</feature>
<accession>X0ZYE0</accession>
<sequence length="69" mass="7984">EYVDNGWSGETLARPALDQLRDDAKQDIFEAVHVHSVDRFLVALLIETQLFFAALASLWRHEHRSPFFS</sequence>
<proteinExistence type="predicted"/>
<dbReference type="SUPFAM" id="SSF53041">
    <property type="entry name" value="Resolvase-like"/>
    <property type="match status" value="1"/>
</dbReference>
<dbReference type="Pfam" id="PF00239">
    <property type="entry name" value="Resolvase"/>
    <property type="match status" value="1"/>
</dbReference>
<dbReference type="EMBL" id="BART01002500">
    <property type="protein sequence ID" value="GAG62917.1"/>
    <property type="molecule type" value="Genomic_DNA"/>
</dbReference>
<evidence type="ECO:0000259" key="2">
    <source>
        <dbReference type="Pfam" id="PF00239"/>
    </source>
</evidence>
<keyword evidence="1" id="KW-1133">Transmembrane helix</keyword>
<dbReference type="GO" id="GO:0003677">
    <property type="term" value="F:DNA binding"/>
    <property type="evidence" value="ECO:0007669"/>
    <property type="project" value="InterPro"/>
</dbReference>
<protein>
    <recommendedName>
        <fullName evidence="2">Resolvase/invertase-type recombinase catalytic domain-containing protein</fullName>
    </recommendedName>
</protein>
<comment type="caution">
    <text evidence="3">The sequence shown here is derived from an EMBL/GenBank/DDBJ whole genome shotgun (WGS) entry which is preliminary data.</text>
</comment>
<feature type="non-terminal residue" evidence="3">
    <location>
        <position position="1"/>
    </location>
</feature>
<dbReference type="GO" id="GO:0000150">
    <property type="term" value="F:DNA strand exchange activity"/>
    <property type="evidence" value="ECO:0007669"/>
    <property type="project" value="InterPro"/>
</dbReference>
<keyword evidence="1" id="KW-0812">Transmembrane</keyword>
<dbReference type="AlphaFoldDB" id="X0ZYE0"/>
<reference evidence="3" key="1">
    <citation type="journal article" date="2014" name="Front. Microbiol.">
        <title>High frequency of phylogenetically diverse reductive dehalogenase-homologous genes in deep subseafloor sedimentary metagenomes.</title>
        <authorList>
            <person name="Kawai M."/>
            <person name="Futagami T."/>
            <person name="Toyoda A."/>
            <person name="Takaki Y."/>
            <person name="Nishi S."/>
            <person name="Hori S."/>
            <person name="Arai W."/>
            <person name="Tsubouchi T."/>
            <person name="Morono Y."/>
            <person name="Uchiyama I."/>
            <person name="Ito T."/>
            <person name="Fujiyama A."/>
            <person name="Inagaki F."/>
            <person name="Takami H."/>
        </authorList>
    </citation>
    <scope>NUCLEOTIDE SEQUENCE</scope>
    <source>
        <strain evidence="3">Expedition CK06-06</strain>
    </source>
</reference>
<dbReference type="InterPro" id="IPR006119">
    <property type="entry name" value="Resolv_N"/>
</dbReference>
<dbReference type="Gene3D" id="3.40.50.1390">
    <property type="entry name" value="Resolvase, N-terminal catalytic domain"/>
    <property type="match status" value="1"/>
</dbReference>
<evidence type="ECO:0000313" key="3">
    <source>
        <dbReference type="EMBL" id="GAG62917.1"/>
    </source>
</evidence>
<keyword evidence="1" id="KW-0472">Membrane</keyword>